<name>A0A0D2VFG5_CAPO3</name>
<dbReference type="HAMAP" id="MF_03169">
    <property type="entry name" value="Adenylate_kinase_AK3"/>
    <property type="match status" value="1"/>
</dbReference>
<dbReference type="GO" id="GO:0046041">
    <property type="term" value="P:ITP metabolic process"/>
    <property type="evidence" value="ECO:0007669"/>
    <property type="project" value="UniProtKB-UniRule"/>
</dbReference>
<feature type="binding site" evidence="7">
    <location>
        <begin position="161"/>
        <end position="162"/>
    </location>
    <ligand>
        <name>GTP</name>
        <dbReference type="ChEBI" id="CHEBI:37565"/>
    </ligand>
</feature>
<dbReference type="NCBIfam" id="TIGR01351">
    <property type="entry name" value="adk"/>
    <property type="match status" value="1"/>
</dbReference>
<feature type="binding site" evidence="7">
    <location>
        <begin position="87"/>
        <end position="89"/>
    </location>
    <ligand>
        <name>AMP</name>
        <dbReference type="ChEBI" id="CHEBI:456215"/>
    </ligand>
</feature>
<evidence type="ECO:0000313" key="9">
    <source>
        <dbReference type="EMBL" id="KJE88477.1"/>
    </source>
</evidence>
<evidence type="ECO:0000259" key="8">
    <source>
        <dbReference type="Pfam" id="PF05191"/>
    </source>
</evidence>
<feature type="domain" description="Adenylate kinase active site lid" evidence="8">
    <location>
        <begin position="152"/>
        <end position="187"/>
    </location>
</feature>
<dbReference type="InterPro" id="IPR000850">
    <property type="entry name" value="Adenylat/UMP-CMP_kin"/>
</dbReference>
<comment type="similarity">
    <text evidence="7">Belongs to the adenylate kinase family. AK3 subfamily.</text>
</comment>
<dbReference type="EMBL" id="KE346360">
    <property type="protein sequence ID" value="KJE88477.1"/>
    <property type="molecule type" value="Genomic_DNA"/>
</dbReference>
<dbReference type="InterPro" id="IPR033690">
    <property type="entry name" value="Adenylat_kinase_CS"/>
</dbReference>
<dbReference type="InterPro" id="IPR006259">
    <property type="entry name" value="Adenyl_kin_sub"/>
</dbReference>
<feature type="binding site" evidence="7">
    <location>
        <position position="122"/>
    </location>
    <ligand>
        <name>AMP</name>
        <dbReference type="ChEBI" id="CHEBI:456215"/>
    </ligand>
</feature>
<dbReference type="GO" id="GO:0046899">
    <property type="term" value="F:nucleoside triphosphate adenylate kinase activity"/>
    <property type="evidence" value="ECO:0007669"/>
    <property type="project" value="UniProtKB-UniRule"/>
</dbReference>
<feature type="binding site" evidence="7">
    <location>
        <begin position="115"/>
        <end position="118"/>
    </location>
    <ligand>
        <name>AMP</name>
        <dbReference type="ChEBI" id="CHEBI:456215"/>
    </ligand>
</feature>
<keyword evidence="4 7" id="KW-0418">Kinase</keyword>
<dbReference type="InterPro" id="IPR007862">
    <property type="entry name" value="Adenylate_kinase_lid-dom"/>
</dbReference>
<evidence type="ECO:0000313" key="10">
    <source>
        <dbReference type="Proteomes" id="UP000008743"/>
    </source>
</evidence>
<feature type="binding site" evidence="7">
    <location>
        <position position="152"/>
    </location>
    <ligand>
        <name>GTP</name>
        <dbReference type="ChEBI" id="CHEBI:37565"/>
    </ligand>
</feature>
<keyword evidence="10" id="KW-1185">Reference proteome</keyword>
<dbReference type="RefSeq" id="XP_011269936.1">
    <property type="nucleotide sequence ID" value="XM_011271634.1"/>
</dbReference>
<dbReference type="InParanoid" id="A0A0D2VFG5"/>
<dbReference type="GO" id="GO:0006172">
    <property type="term" value="P:ADP biosynthetic process"/>
    <property type="evidence" value="ECO:0007669"/>
    <property type="project" value="UniProtKB-UniRule"/>
</dbReference>
<dbReference type="SUPFAM" id="SSF52540">
    <property type="entry name" value="P-loop containing nucleoside triphosphate hydrolases"/>
    <property type="match status" value="1"/>
</dbReference>
<feature type="region of interest" description="LID" evidence="7">
    <location>
        <begin position="151"/>
        <end position="188"/>
    </location>
</feature>
<dbReference type="HAMAP" id="MF_00235">
    <property type="entry name" value="Adenylate_kinase_Adk"/>
    <property type="match status" value="1"/>
</dbReference>
<organism evidence="9 10">
    <name type="scientific">Capsaspora owczarzaki (strain ATCC 30864)</name>
    <dbReference type="NCBI Taxonomy" id="595528"/>
    <lineage>
        <taxon>Eukaryota</taxon>
        <taxon>Filasterea</taxon>
        <taxon>Capsaspora</taxon>
    </lineage>
</organism>
<feature type="binding site" evidence="7">
    <location>
        <begin position="40"/>
        <end position="45"/>
    </location>
    <ligand>
        <name>GTP</name>
        <dbReference type="ChEBI" id="CHEBI:37565"/>
    </ligand>
</feature>
<dbReference type="GO" id="GO:0005759">
    <property type="term" value="C:mitochondrial matrix"/>
    <property type="evidence" value="ECO:0007669"/>
    <property type="project" value="UniProtKB-SubCell"/>
</dbReference>
<proteinExistence type="inferred from homology"/>
<dbReference type="InterPro" id="IPR027417">
    <property type="entry name" value="P-loop_NTPase"/>
</dbReference>
<gene>
    <name evidence="9" type="ORF">CAOG_000131</name>
</gene>
<keyword evidence="3 7" id="KW-0547">Nucleotide-binding</keyword>
<dbReference type="InterPro" id="IPR028586">
    <property type="entry name" value="AK3/Ak4_mitochondrial"/>
</dbReference>
<accession>A0A0D2VFG5</accession>
<dbReference type="AlphaFoldDB" id="A0A0D2VFG5"/>
<evidence type="ECO:0000256" key="2">
    <source>
        <dbReference type="ARBA" id="ARBA00022679"/>
    </source>
</evidence>
<dbReference type="Pfam" id="PF05191">
    <property type="entry name" value="ADK_lid"/>
    <property type="match status" value="1"/>
</dbReference>
<dbReference type="STRING" id="595528.A0A0D2VFG5"/>
<protein>
    <recommendedName>
        <fullName evidence="7">GTP:AMP phosphotransferase, mitochondrial</fullName>
        <ecNumber evidence="7">2.7.4.10</ecNumber>
    </recommendedName>
    <alternativeName>
        <fullName evidence="7">Adenylate kinase 3</fullName>
        <shortName evidence="7">AK 3</shortName>
    </alternativeName>
</protein>
<dbReference type="GO" id="GO:0005524">
    <property type="term" value="F:ATP binding"/>
    <property type="evidence" value="ECO:0007669"/>
    <property type="project" value="InterPro"/>
</dbReference>
<dbReference type="PRINTS" id="PR00094">
    <property type="entry name" value="ADENYLTKNASE"/>
</dbReference>
<evidence type="ECO:0000256" key="3">
    <source>
        <dbReference type="ARBA" id="ARBA00022741"/>
    </source>
</evidence>
<sequence length="243" mass="26789">MLRSAITASSTLTSAAATAAAATSSNATRQFHAIVMGPPGGGKGTISSWLVRDFQFKHLSSGDLLRKQIAQGTELGRVANEYIKKGALVPDSHVLGMVLAELASLDPEERWLLDGFPRSLEQAKELDAAYKIHAVINLDVPHEEITERIKHRHVHIPSGRVYHTIYNPPKQAGLDDVTNEPLTQREDDKEEAVRARLVKYSAITQPLVHYYQQRGTLHNFPGTESKVIYPEVAKYLKAVIPPA</sequence>
<dbReference type="CDD" id="cd01428">
    <property type="entry name" value="ADK"/>
    <property type="match status" value="1"/>
</dbReference>
<dbReference type="FunFam" id="3.40.50.300:FF:000106">
    <property type="entry name" value="Adenylate kinase mitochondrial"/>
    <property type="match status" value="1"/>
</dbReference>
<feature type="binding site" evidence="7">
    <location>
        <position position="66"/>
    </location>
    <ligand>
        <name>AMP</name>
        <dbReference type="ChEBI" id="CHEBI:456215"/>
    </ligand>
</feature>
<dbReference type="OrthoDB" id="439792at2759"/>
<evidence type="ECO:0000256" key="5">
    <source>
        <dbReference type="ARBA" id="ARBA00023128"/>
    </source>
</evidence>
<dbReference type="PROSITE" id="PS00113">
    <property type="entry name" value="ADENYLATE_KINASE"/>
    <property type="match status" value="1"/>
</dbReference>
<feature type="binding site" evidence="7">
    <location>
        <position position="185"/>
    </location>
    <ligand>
        <name>AMP</name>
        <dbReference type="ChEBI" id="CHEBI:456215"/>
    </ligand>
</feature>
<dbReference type="Gene3D" id="3.40.50.300">
    <property type="entry name" value="P-loop containing nucleotide triphosphate hydrolases"/>
    <property type="match status" value="1"/>
</dbReference>
<evidence type="ECO:0000256" key="6">
    <source>
        <dbReference type="ARBA" id="ARBA00023134"/>
    </source>
</evidence>
<dbReference type="PhylomeDB" id="A0A0D2VFG5"/>
<comment type="subcellular location">
    <subcellularLocation>
        <location evidence="1 7">Mitochondrion matrix</location>
    </subcellularLocation>
</comment>
<keyword evidence="6 7" id="KW-0342">GTP-binding</keyword>
<dbReference type="eggNOG" id="KOG3078">
    <property type="taxonomic scope" value="Eukaryota"/>
</dbReference>
<dbReference type="GO" id="GO:0004017">
    <property type="term" value="F:AMP kinase activity"/>
    <property type="evidence" value="ECO:0007669"/>
    <property type="project" value="InterPro"/>
</dbReference>
<dbReference type="GO" id="GO:0046033">
    <property type="term" value="P:AMP metabolic process"/>
    <property type="evidence" value="ECO:0007669"/>
    <property type="project" value="UniProtKB-UniRule"/>
</dbReference>
<evidence type="ECO:0000256" key="4">
    <source>
        <dbReference type="ARBA" id="ARBA00022777"/>
    </source>
</evidence>
<comment type="function">
    <text evidence="7">Involved in maintaining the homeostasis of cellular nucleotides by catalyzing the interconversion of nucleoside phosphates. Has GTP:AMP phosphotransferase and ITP:AMP phosphotransferase activities.</text>
</comment>
<feature type="binding site" evidence="7">
    <location>
        <position position="61"/>
    </location>
    <ligand>
        <name>AMP</name>
        <dbReference type="ChEBI" id="CHEBI:456215"/>
    </ligand>
</feature>
<dbReference type="GO" id="GO:0046039">
    <property type="term" value="P:GTP metabolic process"/>
    <property type="evidence" value="ECO:0007669"/>
    <property type="project" value="UniProtKB-UniRule"/>
</dbReference>
<keyword evidence="2 7" id="KW-0808">Transferase</keyword>
<dbReference type="PANTHER" id="PTHR23359">
    <property type="entry name" value="NUCLEOTIDE KINASE"/>
    <property type="match status" value="1"/>
</dbReference>
<feature type="region of interest" description="NMPbind" evidence="7">
    <location>
        <begin position="60"/>
        <end position="89"/>
    </location>
</feature>
<dbReference type="GO" id="GO:0005525">
    <property type="term" value="F:GTP binding"/>
    <property type="evidence" value="ECO:0007669"/>
    <property type="project" value="UniProtKB-KW"/>
</dbReference>
<evidence type="ECO:0000256" key="1">
    <source>
        <dbReference type="ARBA" id="ARBA00004305"/>
    </source>
</evidence>
<dbReference type="Proteomes" id="UP000008743">
    <property type="component" value="Unassembled WGS sequence"/>
</dbReference>
<comment type="domain">
    <text evidence="7">Consists of three domains, a large central CORE domain and two small peripheral domains, NMPbind and LID, which undergo movements during catalysis. The LID domain closes over the site of phosphoryl transfer upon GTP binding. Assembling and dissambling the active center during each catalytic cycle provides an effective means to prevent GTP hydrolysis.</text>
</comment>
<dbReference type="EC" id="2.7.4.10" evidence="7"/>
<keyword evidence="5 7" id="KW-0496">Mitochondrion</keyword>
<comment type="catalytic activity">
    <reaction evidence="7">
        <text>a ribonucleoside 5'-triphosphate + AMP = a ribonucleoside 5'-diphosphate + ADP</text>
        <dbReference type="Rhea" id="RHEA:13749"/>
        <dbReference type="ChEBI" id="CHEBI:57930"/>
        <dbReference type="ChEBI" id="CHEBI:61557"/>
        <dbReference type="ChEBI" id="CHEBI:456215"/>
        <dbReference type="ChEBI" id="CHEBI:456216"/>
        <dbReference type="EC" id="2.7.4.10"/>
    </reaction>
</comment>
<dbReference type="Pfam" id="PF00406">
    <property type="entry name" value="ADK"/>
    <property type="match status" value="1"/>
</dbReference>
<feature type="binding site" evidence="7">
    <location>
        <position position="196"/>
    </location>
    <ligand>
        <name>AMP</name>
        <dbReference type="ChEBI" id="CHEBI:456215"/>
    </ligand>
</feature>
<evidence type="ECO:0000256" key="7">
    <source>
        <dbReference type="HAMAP-Rule" id="MF_03169"/>
    </source>
</evidence>
<reference evidence="10" key="1">
    <citation type="submission" date="2011-02" db="EMBL/GenBank/DDBJ databases">
        <title>The Genome Sequence of Capsaspora owczarzaki ATCC 30864.</title>
        <authorList>
            <person name="Russ C."/>
            <person name="Cuomo C."/>
            <person name="Burger G."/>
            <person name="Gray M.W."/>
            <person name="Holland P.W.H."/>
            <person name="King N."/>
            <person name="Lang F.B.F."/>
            <person name="Roger A.J."/>
            <person name="Ruiz-Trillo I."/>
            <person name="Young S.K."/>
            <person name="Zeng Q."/>
            <person name="Gargeya S."/>
            <person name="Alvarado L."/>
            <person name="Berlin A."/>
            <person name="Chapman S.B."/>
            <person name="Chen Z."/>
            <person name="Freedman E."/>
            <person name="Gellesch M."/>
            <person name="Goldberg J."/>
            <person name="Griggs A."/>
            <person name="Gujja S."/>
            <person name="Heilman E."/>
            <person name="Heiman D."/>
            <person name="Howarth C."/>
            <person name="Mehta T."/>
            <person name="Neiman D."/>
            <person name="Pearson M."/>
            <person name="Roberts A."/>
            <person name="Saif S."/>
            <person name="Shea T."/>
            <person name="Shenoy N."/>
            <person name="Sisk P."/>
            <person name="Stolte C."/>
            <person name="Sykes S."/>
            <person name="White J."/>
            <person name="Yandava C."/>
            <person name="Haas B."/>
            <person name="Nusbaum C."/>
            <person name="Birren B."/>
        </authorList>
    </citation>
    <scope>NUCLEOTIDE SEQUENCE</scope>
    <source>
        <strain evidence="10">ATCC 30864</strain>
    </source>
</reference>
<feature type="binding site" evidence="7">
    <location>
        <position position="225"/>
    </location>
    <ligand>
        <name>GTP</name>
        <dbReference type="ChEBI" id="CHEBI:37565"/>
    </ligand>
</feature>
<comment type="subunit">
    <text evidence="7">Monomer.</text>
</comment>